<dbReference type="RefSeq" id="WP_114299459.1">
    <property type="nucleotide sequence ID" value="NZ_QPJT01000029.1"/>
</dbReference>
<keyword evidence="4" id="KW-0378">Hydrolase</keyword>
<dbReference type="PANTHER" id="PTHR43788">
    <property type="entry name" value="DNA2/NAM7 HELICASE FAMILY MEMBER"/>
    <property type="match status" value="1"/>
</dbReference>
<keyword evidence="4" id="KW-0347">Helicase</keyword>
<dbReference type="SUPFAM" id="SSF52540">
    <property type="entry name" value="P-loop containing nucleoside triphosphate hydrolases"/>
    <property type="match status" value="1"/>
</dbReference>
<sequence>MAKHMSIRLSWHGNGWNGRICNDPANNTYCVGHYSYPGDLIFENRNLEWEKENTGTLCGMCNNEVAPCCLSINAFGSEHIKGYVDVPKWMEGKAEGVSIDIPPYTAFTWGYESMYSDDVLTSAEDGRKYNNDVRFANAREYFDSFEVNKSLLFYYANYSNPFSDDEVQKYVIVGISRLKQIGNYLYYEDATEEIKKNYANGVVWQKPMTSCYPDQGFCIPYHKYMDNEEVLNRIAFIPENTRVFKYGSRDVTDDEAIYYILRFIEIVNILIELSDTTENWGLRKEWLNSLLAELWCSRGAYPGIPAILEFVGLNDLIQNYMNMVEKNTRTGFYKELESLLNGERSSLSNCEISSQKIKSAQRNFALLGESEQEFLLAVAPRFDFSITQLNNIVSESRANNGIQSSVSEIVLNPYIICEEYIPNDLDDYISVYKIDNGIMPSPEYGLMNICEKDSPERLRAFTVSVLKSIAAHSFVAGTILLERINKRLTVMPEWKSTEYVLRNFMIKVDADVLSKALHIRKNENGDIYVYLKQIYEDERLVENTVRELAERTNISIRIPISTEKFYEKLRTNGKLLELAPEEYEKALQSQAKICYDLFLKPISVISGAAGTGKTTILKSIIENINRVHGEGTPILIMTPTGKATERIKKQTGKPSTTIHSFLAKQGWIGENFILKQTGGTRDNSYDTIIIDECSMIDLTLFATLIRSINWNSVKRLILVGDPNQLPPIGRGKVFSDIIKWLSAEYPENVGILHENIRQLANRVEGNGNGILDLAEIFIQEKQKNCETLDMEKEAIISKIQFGGDIEQDLSVYYWNSHEQLEQTLKKVIISDMEKDTGIECEERKEYLLWDAACKNGENNRSATYQQIISPYRGEYHGTQNINLFIQKLVNGAMFKKSLLDGIAIGDKVIQYRNRPKSEPAYAYDLKSRKTIKKEIFNGEIGFVRPHGLDFKDNAWKWKRIKRFQVLFSGDERSNFWYNYGDQLLKDSDNRFIPEQKPLDNLELAYAISVHKSQGSEFNRIYLIIPKKQSHLMSMELIYTAITRAQRHLTIFVEDNASTLLALSRLEKSGVRRINSSIFEFNPIPEDFLNFSSWLEEGKKISTLTEYLVRSKSEMNIANILYSNGIGFQYEEPLFAEDGSMYLPDFTIDWRGKTYYWEHVGLLNNPQYAAHWKKKKSWYEKFFDGKLIVTYESNMQSSDIKDIFRDYFELMI</sequence>
<protein>
    <submittedName>
        <fullName evidence="4">UvrD-like helicase family protein</fullName>
    </submittedName>
</protein>
<dbReference type="Gene3D" id="3.40.91.30">
    <property type="match status" value="1"/>
</dbReference>
<dbReference type="Proteomes" id="UP000253034">
    <property type="component" value="Unassembled WGS sequence"/>
</dbReference>
<evidence type="ECO:0000313" key="5">
    <source>
        <dbReference type="Proteomes" id="UP000253034"/>
    </source>
</evidence>
<dbReference type="CDD" id="cd17933">
    <property type="entry name" value="DEXSc_RecD-like"/>
    <property type="match status" value="1"/>
</dbReference>
<evidence type="ECO:0000256" key="1">
    <source>
        <dbReference type="ARBA" id="ARBA00022741"/>
    </source>
</evidence>
<dbReference type="SMART" id="SM00382">
    <property type="entry name" value="AAA"/>
    <property type="match status" value="1"/>
</dbReference>
<dbReference type="Pfam" id="PF13245">
    <property type="entry name" value="AAA_19"/>
    <property type="match status" value="1"/>
</dbReference>
<name>A0A369AQC7_9FIRM</name>
<dbReference type="Gene3D" id="2.30.30.940">
    <property type="match status" value="1"/>
</dbReference>
<dbReference type="InterPro" id="IPR050534">
    <property type="entry name" value="Coronavir_polyprotein_1ab"/>
</dbReference>
<dbReference type="OrthoDB" id="3199465at2"/>
<dbReference type="GO" id="GO:0003678">
    <property type="term" value="F:DNA helicase activity"/>
    <property type="evidence" value="ECO:0007669"/>
    <property type="project" value="UniProtKB-ARBA"/>
</dbReference>
<dbReference type="CDD" id="cd18809">
    <property type="entry name" value="SF1_C_RecD"/>
    <property type="match status" value="1"/>
</dbReference>
<dbReference type="Pfam" id="PF13538">
    <property type="entry name" value="UvrD_C_2"/>
    <property type="match status" value="1"/>
</dbReference>
<evidence type="ECO:0000256" key="2">
    <source>
        <dbReference type="ARBA" id="ARBA00022840"/>
    </source>
</evidence>
<keyword evidence="5" id="KW-1185">Reference proteome</keyword>
<organism evidence="4 5">
    <name type="scientific">Anaerobacterium chartisolvens</name>
    <dbReference type="NCBI Taxonomy" id="1297424"/>
    <lineage>
        <taxon>Bacteria</taxon>
        <taxon>Bacillati</taxon>
        <taxon>Bacillota</taxon>
        <taxon>Clostridia</taxon>
        <taxon>Eubacteriales</taxon>
        <taxon>Oscillospiraceae</taxon>
        <taxon>Anaerobacterium</taxon>
    </lineage>
</organism>
<feature type="domain" description="AAA+ ATPase" evidence="3">
    <location>
        <begin position="599"/>
        <end position="744"/>
    </location>
</feature>
<gene>
    <name evidence="4" type="ORF">DFR58_12918</name>
</gene>
<proteinExistence type="predicted"/>
<dbReference type="GO" id="GO:0005524">
    <property type="term" value="F:ATP binding"/>
    <property type="evidence" value="ECO:0007669"/>
    <property type="project" value="UniProtKB-KW"/>
</dbReference>
<dbReference type="Gene3D" id="3.40.50.300">
    <property type="entry name" value="P-loop containing nucleotide triphosphate hydrolases"/>
    <property type="match status" value="2"/>
</dbReference>
<evidence type="ECO:0000259" key="3">
    <source>
        <dbReference type="SMART" id="SM00382"/>
    </source>
</evidence>
<dbReference type="PANTHER" id="PTHR43788:SF6">
    <property type="entry name" value="DNA HELICASE B"/>
    <property type="match status" value="1"/>
</dbReference>
<dbReference type="InterPro" id="IPR003593">
    <property type="entry name" value="AAA+_ATPase"/>
</dbReference>
<keyword evidence="2" id="KW-0067">ATP-binding</keyword>
<reference evidence="4 5" key="1">
    <citation type="submission" date="2018-07" db="EMBL/GenBank/DDBJ databases">
        <title>Genomic Encyclopedia of Type Strains, Phase IV (KMG-IV): sequencing the most valuable type-strain genomes for metagenomic binning, comparative biology and taxonomic classification.</title>
        <authorList>
            <person name="Goeker M."/>
        </authorList>
    </citation>
    <scope>NUCLEOTIDE SEQUENCE [LARGE SCALE GENOMIC DNA]</scope>
    <source>
        <strain evidence="4 5">DSM 27016</strain>
    </source>
</reference>
<evidence type="ECO:0000313" key="4">
    <source>
        <dbReference type="EMBL" id="RCX10426.1"/>
    </source>
</evidence>
<dbReference type="InterPro" id="IPR027785">
    <property type="entry name" value="UvrD-like_helicase_C"/>
</dbReference>
<dbReference type="InterPro" id="IPR027417">
    <property type="entry name" value="P-loop_NTPase"/>
</dbReference>
<keyword evidence="1" id="KW-0547">Nucleotide-binding</keyword>
<dbReference type="EMBL" id="QPJT01000029">
    <property type="protein sequence ID" value="RCX10426.1"/>
    <property type="molecule type" value="Genomic_DNA"/>
</dbReference>
<comment type="caution">
    <text evidence="4">The sequence shown here is derived from an EMBL/GenBank/DDBJ whole genome shotgun (WGS) entry which is preliminary data.</text>
</comment>
<accession>A0A369AQC7</accession>
<dbReference type="AlphaFoldDB" id="A0A369AQC7"/>